<keyword evidence="3" id="KW-1185">Reference proteome</keyword>
<accession>A0A5A7QZZ3</accession>
<feature type="region of interest" description="Disordered" evidence="1">
    <location>
        <begin position="1"/>
        <end position="30"/>
    </location>
</feature>
<gene>
    <name evidence="2" type="ORF">STAS_26821</name>
</gene>
<reference evidence="3" key="1">
    <citation type="journal article" date="2019" name="Curr. Biol.">
        <title>Genome Sequence of Striga asiatica Provides Insight into the Evolution of Plant Parasitism.</title>
        <authorList>
            <person name="Yoshida S."/>
            <person name="Kim S."/>
            <person name="Wafula E.K."/>
            <person name="Tanskanen J."/>
            <person name="Kim Y.M."/>
            <person name="Honaas L."/>
            <person name="Yang Z."/>
            <person name="Spallek T."/>
            <person name="Conn C.E."/>
            <person name="Ichihashi Y."/>
            <person name="Cheong K."/>
            <person name="Cui S."/>
            <person name="Der J.P."/>
            <person name="Gundlach H."/>
            <person name="Jiao Y."/>
            <person name="Hori C."/>
            <person name="Ishida J.K."/>
            <person name="Kasahara H."/>
            <person name="Kiba T."/>
            <person name="Kim M.S."/>
            <person name="Koo N."/>
            <person name="Laohavisit A."/>
            <person name="Lee Y.H."/>
            <person name="Lumba S."/>
            <person name="McCourt P."/>
            <person name="Mortimer J.C."/>
            <person name="Mutuku J.M."/>
            <person name="Nomura T."/>
            <person name="Sasaki-Sekimoto Y."/>
            <person name="Seto Y."/>
            <person name="Wang Y."/>
            <person name="Wakatake T."/>
            <person name="Sakakibara H."/>
            <person name="Demura T."/>
            <person name="Yamaguchi S."/>
            <person name="Yoneyama K."/>
            <person name="Manabe R.I."/>
            <person name="Nelson D.C."/>
            <person name="Schulman A.H."/>
            <person name="Timko M.P."/>
            <person name="dePamphilis C.W."/>
            <person name="Choi D."/>
            <person name="Shirasu K."/>
        </authorList>
    </citation>
    <scope>NUCLEOTIDE SEQUENCE [LARGE SCALE GENOMIC DNA]</scope>
    <source>
        <strain evidence="3">cv. UVA1</strain>
    </source>
</reference>
<organism evidence="2 3">
    <name type="scientific">Striga asiatica</name>
    <name type="common">Asiatic witchweed</name>
    <name type="synonym">Buchnera asiatica</name>
    <dbReference type="NCBI Taxonomy" id="4170"/>
    <lineage>
        <taxon>Eukaryota</taxon>
        <taxon>Viridiplantae</taxon>
        <taxon>Streptophyta</taxon>
        <taxon>Embryophyta</taxon>
        <taxon>Tracheophyta</taxon>
        <taxon>Spermatophyta</taxon>
        <taxon>Magnoliopsida</taxon>
        <taxon>eudicotyledons</taxon>
        <taxon>Gunneridae</taxon>
        <taxon>Pentapetalae</taxon>
        <taxon>asterids</taxon>
        <taxon>lamiids</taxon>
        <taxon>Lamiales</taxon>
        <taxon>Orobanchaceae</taxon>
        <taxon>Buchnereae</taxon>
        <taxon>Striga</taxon>
    </lineage>
</organism>
<evidence type="ECO:0000313" key="3">
    <source>
        <dbReference type="Proteomes" id="UP000325081"/>
    </source>
</evidence>
<feature type="compositionally biased region" description="Basic and acidic residues" evidence="1">
    <location>
        <begin position="95"/>
        <end position="104"/>
    </location>
</feature>
<sequence>MIHGFGDGRGGVERKSRTRSPLPPPPPRQLRRQLRRNCCCCWAVGTACWADAVGLVSVGPLSRRGGMAAAARGGGAGSGGGGGGGVAEPMSLESPWREERDNLRRSRVGRSQGRRGLCGRVIRIDSVDTENRITNIWWKGALRFMDIPVAAISGHKIPYPIDSLVNAFIKWHSLANMIRNPVLVPYSCLLAVIGKSLNALDELNPLPDVLLSGFLGLSICSKEFFNNSP</sequence>
<protein>
    <submittedName>
        <fullName evidence="2">Uncharacterized protein</fullName>
    </submittedName>
</protein>
<feature type="compositionally biased region" description="Gly residues" evidence="1">
    <location>
        <begin position="72"/>
        <end position="86"/>
    </location>
</feature>
<evidence type="ECO:0000256" key="1">
    <source>
        <dbReference type="SAM" id="MobiDB-lite"/>
    </source>
</evidence>
<comment type="caution">
    <text evidence="2">The sequence shown here is derived from an EMBL/GenBank/DDBJ whole genome shotgun (WGS) entry which is preliminary data.</text>
</comment>
<proteinExistence type="predicted"/>
<dbReference type="AlphaFoldDB" id="A0A5A7QZZ3"/>
<name>A0A5A7QZZ3_STRAF</name>
<evidence type="ECO:0000313" key="2">
    <source>
        <dbReference type="EMBL" id="GER49571.1"/>
    </source>
</evidence>
<dbReference type="EMBL" id="BKCP01008737">
    <property type="protein sequence ID" value="GER49571.1"/>
    <property type="molecule type" value="Genomic_DNA"/>
</dbReference>
<feature type="region of interest" description="Disordered" evidence="1">
    <location>
        <begin position="66"/>
        <end position="108"/>
    </location>
</feature>
<dbReference type="Proteomes" id="UP000325081">
    <property type="component" value="Unassembled WGS sequence"/>
</dbReference>